<gene>
    <name evidence="2" type="ORF">S7711_09254</name>
</gene>
<organism evidence="2 3">
    <name type="scientific">Stachybotrys chartarum (strain CBS 109288 / IBT 7711)</name>
    <name type="common">Toxic black mold</name>
    <name type="synonym">Stilbospora chartarum</name>
    <dbReference type="NCBI Taxonomy" id="1280523"/>
    <lineage>
        <taxon>Eukaryota</taxon>
        <taxon>Fungi</taxon>
        <taxon>Dikarya</taxon>
        <taxon>Ascomycota</taxon>
        <taxon>Pezizomycotina</taxon>
        <taxon>Sordariomycetes</taxon>
        <taxon>Hypocreomycetidae</taxon>
        <taxon>Hypocreales</taxon>
        <taxon>Stachybotryaceae</taxon>
        <taxon>Stachybotrys</taxon>
    </lineage>
</organism>
<dbReference type="Pfam" id="PF00651">
    <property type="entry name" value="BTB"/>
    <property type="match status" value="1"/>
</dbReference>
<evidence type="ECO:0000313" key="3">
    <source>
        <dbReference type="Proteomes" id="UP000028045"/>
    </source>
</evidence>
<keyword evidence="3" id="KW-1185">Reference proteome</keyword>
<dbReference type="CDD" id="cd18186">
    <property type="entry name" value="BTB_POZ_ZBTB_KLHL-like"/>
    <property type="match status" value="1"/>
</dbReference>
<proteinExistence type="predicted"/>
<sequence length="321" mass="36197">MADSPRLNDMSQLMQATEYSDMALICQGIEFKVHRVIVCTQSPVLAAAMRGGFKESQTGIVVIENFPPETVRCMVEFFYTGDYRVGPHKDEGILTHAFRQVVHTNVNLIRFADISLPDTTGSGSGIPKQPSTGPSIPSISQHVQINAIADYYNIQQLTKLANAKIRQLNLDEWNAQEFIQATKETLSSTGDRSLHEVMALAAAQNISELLKFDEFIELIGHFGADVLRHHIKQGTEEISELRLKTMKLQIDLDEEQTRVRSMEMRAERIIANINGCIQTLNNTNHCRNTTCTTDFDCFIEQRGQSFEPVYTLRCATCRCRH</sequence>
<dbReference type="Gene3D" id="3.30.710.10">
    <property type="entry name" value="Potassium Channel Kv1.1, Chain A"/>
    <property type="match status" value="1"/>
</dbReference>
<dbReference type="OrthoDB" id="1022638at2759"/>
<dbReference type="EMBL" id="KL648664">
    <property type="protein sequence ID" value="KEY66228.1"/>
    <property type="molecule type" value="Genomic_DNA"/>
</dbReference>
<evidence type="ECO:0000313" key="2">
    <source>
        <dbReference type="EMBL" id="KEY66228.1"/>
    </source>
</evidence>
<accession>A0A084ALP9</accession>
<dbReference type="SMART" id="SM00225">
    <property type="entry name" value="BTB"/>
    <property type="match status" value="1"/>
</dbReference>
<dbReference type="HOGENOM" id="CLU_057752_2_2_1"/>
<dbReference type="InterPro" id="IPR011333">
    <property type="entry name" value="SKP1/BTB/POZ_sf"/>
</dbReference>
<feature type="domain" description="BTB" evidence="1">
    <location>
        <begin position="20"/>
        <end position="87"/>
    </location>
</feature>
<name>A0A084ALP9_STACB</name>
<dbReference type="SUPFAM" id="SSF54695">
    <property type="entry name" value="POZ domain"/>
    <property type="match status" value="1"/>
</dbReference>
<dbReference type="PROSITE" id="PS50097">
    <property type="entry name" value="BTB"/>
    <property type="match status" value="1"/>
</dbReference>
<dbReference type="PANTHER" id="PTHR47843:SF5">
    <property type="entry name" value="BTB_POZ DOMAIN PROTEIN"/>
    <property type="match status" value="1"/>
</dbReference>
<dbReference type="Proteomes" id="UP000028045">
    <property type="component" value="Unassembled WGS sequence"/>
</dbReference>
<evidence type="ECO:0000259" key="1">
    <source>
        <dbReference type="PROSITE" id="PS50097"/>
    </source>
</evidence>
<protein>
    <recommendedName>
        <fullName evidence="1">BTB domain-containing protein</fullName>
    </recommendedName>
</protein>
<dbReference type="PANTHER" id="PTHR47843">
    <property type="entry name" value="BTB DOMAIN-CONTAINING PROTEIN-RELATED"/>
    <property type="match status" value="1"/>
</dbReference>
<dbReference type="InterPro" id="IPR000210">
    <property type="entry name" value="BTB/POZ_dom"/>
</dbReference>
<dbReference type="AlphaFoldDB" id="A0A084ALP9"/>
<reference evidence="2 3" key="1">
    <citation type="journal article" date="2014" name="BMC Genomics">
        <title>Comparative genome sequencing reveals chemotype-specific gene clusters in the toxigenic black mold Stachybotrys.</title>
        <authorList>
            <person name="Semeiks J."/>
            <person name="Borek D."/>
            <person name="Otwinowski Z."/>
            <person name="Grishin N.V."/>
        </authorList>
    </citation>
    <scope>NUCLEOTIDE SEQUENCE [LARGE SCALE GENOMIC DNA]</scope>
    <source>
        <strain evidence="3">CBS 109288 / IBT 7711</strain>
    </source>
</reference>